<dbReference type="EMBL" id="JAGPYM010000001">
    <property type="protein sequence ID" value="KAH6900776.1"/>
    <property type="molecule type" value="Genomic_DNA"/>
</dbReference>
<evidence type="ECO:0000313" key="3">
    <source>
        <dbReference type="Proteomes" id="UP000777438"/>
    </source>
</evidence>
<evidence type="ECO:0000313" key="2">
    <source>
        <dbReference type="EMBL" id="KAH6900776.1"/>
    </source>
</evidence>
<accession>A0A9P8WJU3</accession>
<reference evidence="2 3" key="1">
    <citation type="journal article" date="2021" name="Nat. Commun.">
        <title>Genetic determinants of endophytism in the Arabidopsis root mycobiome.</title>
        <authorList>
            <person name="Mesny F."/>
            <person name="Miyauchi S."/>
            <person name="Thiergart T."/>
            <person name="Pickel B."/>
            <person name="Atanasova L."/>
            <person name="Karlsson M."/>
            <person name="Huettel B."/>
            <person name="Barry K.W."/>
            <person name="Haridas S."/>
            <person name="Chen C."/>
            <person name="Bauer D."/>
            <person name="Andreopoulos W."/>
            <person name="Pangilinan J."/>
            <person name="LaButti K."/>
            <person name="Riley R."/>
            <person name="Lipzen A."/>
            <person name="Clum A."/>
            <person name="Drula E."/>
            <person name="Henrissat B."/>
            <person name="Kohler A."/>
            <person name="Grigoriev I.V."/>
            <person name="Martin F.M."/>
            <person name="Hacquard S."/>
        </authorList>
    </citation>
    <scope>NUCLEOTIDE SEQUENCE [LARGE SCALE GENOMIC DNA]</scope>
    <source>
        <strain evidence="2 3">MPI-CAGE-CH-0241</strain>
    </source>
</reference>
<name>A0A9P8WJU3_9HYPO</name>
<dbReference type="AlphaFoldDB" id="A0A9P8WJU3"/>
<gene>
    <name evidence="2" type="ORF">B0T10DRAFT_37036</name>
</gene>
<comment type="caution">
    <text evidence="2">The sequence shown here is derived from an EMBL/GenBank/DDBJ whole genome shotgun (WGS) entry which is preliminary data.</text>
</comment>
<evidence type="ECO:0000256" key="1">
    <source>
        <dbReference type="SAM" id="MobiDB-lite"/>
    </source>
</evidence>
<organism evidence="2 3">
    <name type="scientific">Thelonectria olida</name>
    <dbReference type="NCBI Taxonomy" id="1576542"/>
    <lineage>
        <taxon>Eukaryota</taxon>
        <taxon>Fungi</taxon>
        <taxon>Dikarya</taxon>
        <taxon>Ascomycota</taxon>
        <taxon>Pezizomycotina</taxon>
        <taxon>Sordariomycetes</taxon>
        <taxon>Hypocreomycetidae</taxon>
        <taxon>Hypocreales</taxon>
        <taxon>Nectriaceae</taxon>
        <taxon>Thelonectria</taxon>
    </lineage>
</organism>
<dbReference type="Proteomes" id="UP000777438">
    <property type="component" value="Unassembled WGS sequence"/>
</dbReference>
<proteinExistence type="predicted"/>
<keyword evidence="3" id="KW-1185">Reference proteome</keyword>
<feature type="region of interest" description="Disordered" evidence="1">
    <location>
        <begin position="167"/>
        <end position="220"/>
    </location>
</feature>
<sequence length="220" mass="24279">MAKPQLPIWGARVVVKFQGPNRSTDLLQLQARGACGVQCHARKSSRSSTSSAKCQMPNASAAVHPTPDCFSWSSTLTLFSNVKLHTHCCAKAPGTDLTVTREQIHPTMHRPQSCVPSFPPERRKPRIPKAALPRFCIRRPDHDGEICKHTCARKLLCLLIRIRTSGQRGTQTRRRGEQRPRGKPTAVTHDCASQWLLDRPTDSSGSSFPTSPEPDWAGSG</sequence>
<protein>
    <submittedName>
        <fullName evidence="2">Uncharacterized protein</fullName>
    </submittedName>
</protein>